<protein>
    <submittedName>
        <fullName evidence="1">Uncharacterized protein</fullName>
    </submittedName>
</protein>
<evidence type="ECO:0000313" key="1">
    <source>
        <dbReference type="EMBL" id="MBE1426461.1"/>
    </source>
</evidence>
<dbReference type="EMBL" id="JADBGG010000027">
    <property type="protein sequence ID" value="MBE1426461.1"/>
    <property type="molecule type" value="Genomic_DNA"/>
</dbReference>
<proteinExistence type="predicted"/>
<organism evidence="1 2">
    <name type="scientific">Desulfomicrobium macestii</name>
    <dbReference type="NCBI Taxonomy" id="90731"/>
    <lineage>
        <taxon>Bacteria</taxon>
        <taxon>Pseudomonadati</taxon>
        <taxon>Thermodesulfobacteriota</taxon>
        <taxon>Desulfovibrionia</taxon>
        <taxon>Desulfovibrionales</taxon>
        <taxon>Desulfomicrobiaceae</taxon>
        <taxon>Desulfomicrobium</taxon>
    </lineage>
</organism>
<keyword evidence="2" id="KW-1185">Reference proteome</keyword>
<comment type="caution">
    <text evidence="1">The sequence shown here is derived from an EMBL/GenBank/DDBJ whole genome shotgun (WGS) entry which is preliminary data.</text>
</comment>
<reference evidence="1 2" key="1">
    <citation type="submission" date="2020-10" db="EMBL/GenBank/DDBJ databases">
        <title>Genomic Encyclopedia of Type Strains, Phase IV (KMG-IV): sequencing the most valuable type-strain genomes for metagenomic binning, comparative biology and taxonomic classification.</title>
        <authorList>
            <person name="Goeker M."/>
        </authorList>
    </citation>
    <scope>NUCLEOTIDE SEQUENCE [LARGE SCALE GENOMIC DNA]</scope>
    <source>
        <strain evidence="1 2">DSM 4194</strain>
    </source>
</reference>
<accession>A0ABR9H6X0</accession>
<evidence type="ECO:0000313" key="2">
    <source>
        <dbReference type="Proteomes" id="UP000639010"/>
    </source>
</evidence>
<sequence length="87" mass="9889">MVFVVAVRPKNFSALQLDGVLIEKVIPADPLDQVAMWPPAEVAALQYDFGPLLVDESVERSKICVYVAHDDDFHITIYFFSNFKYPK</sequence>
<gene>
    <name evidence="1" type="ORF">H4684_003127</name>
</gene>
<dbReference type="Proteomes" id="UP000639010">
    <property type="component" value="Unassembled WGS sequence"/>
</dbReference>
<name>A0ABR9H6X0_9BACT</name>